<proteinExistence type="predicted"/>
<protein>
    <submittedName>
        <fullName evidence="2">YwaF family protein</fullName>
    </submittedName>
</protein>
<gene>
    <name evidence="2" type="ORF">IAB73_08615</name>
</gene>
<evidence type="ECO:0000313" key="3">
    <source>
        <dbReference type="Proteomes" id="UP000886887"/>
    </source>
</evidence>
<keyword evidence="1" id="KW-0812">Transmembrane</keyword>
<evidence type="ECO:0000313" key="2">
    <source>
        <dbReference type="EMBL" id="HIQ72252.1"/>
    </source>
</evidence>
<name>A0A9D0ZAQ8_9FIRM</name>
<accession>A0A9D0ZAQ8</accession>
<feature type="transmembrane region" description="Helical" evidence="1">
    <location>
        <begin position="189"/>
        <end position="208"/>
    </location>
</feature>
<keyword evidence="1" id="KW-1133">Transmembrane helix</keyword>
<reference evidence="2" key="2">
    <citation type="journal article" date="2021" name="PeerJ">
        <title>Extensive microbial diversity within the chicken gut microbiome revealed by metagenomics and culture.</title>
        <authorList>
            <person name="Gilroy R."/>
            <person name="Ravi A."/>
            <person name="Getino M."/>
            <person name="Pursley I."/>
            <person name="Horton D.L."/>
            <person name="Alikhan N.F."/>
            <person name="Baker D."/>
            <person name="Gharbi K."/>
            <person name="Hall N."/>
            <person name="Watson M."/>
            <person name="Adriaenssens E.M."/>
            <person name="Foster-Nyarko E."/>
            <person name="Jarju S."/>
            <person name="Secka A."/>
            <person name="Antonio M."/>
            <person name="Oren A."/>
            <person name="Chaudhuri R.R."/>
            <person name="La Ragione R."/>
            <person name="Hildebrand F."/>
            <person name="Pallen M.J."/>
        </authorList>
    </citation>
    <scope>NUCLEOTIDE SEQUENCE</scope>
    <source>
        <strain evidence="2">ChiSxjej2B14-6234</strain>
    </source>
</reference>
<dbReference type="Pfam" id="PF14808">
    <property type="entry name" value="TMEM164"/>
    <property type="match status" value="1"/>
</dbReference>
<organism evidence="2 3">
    <name type="scientific">Candidatus Onthenecus intestinigallinarum</name>
    <dbReference type="NCBI Taxonomy" id="2840875"/>
    <lineage>
        <taxon>Bacteria</taxon>
        <taxon>Bacillati</taxon>
        <taxon>Bacillota</taxon>
        <taxon>Clostridia</taxon>
        <taxon>Eubacteriales</taxon>
        <taxon>Candidatus Onthenecus</taxon>
    </lineage>
</organism>
<dbReference type="EMBL" id="DVFJ01000030">
    <property type="protein sequence ID" value="HIQ72252.1"/>
    <property type="molecule type" value="Genomic_DNA"/>
</dbReference>
<feature type="transmembrane region" description="Helical" evidence="1">
    <location>
        <begin position="31"/>
        <end position="50"/>
    </location>
</feature>
<feature type="transmembrane region" description="Helical" evidence="1">
    <location>
        <begin position="56"/>
        <end position="75"/>
    </location>
</feature>
<feature type="transmembrane region" description="Helical" evidence="1">
    <location>
        <begin position="144"/>
        <end position="169"/>
    </location>
</feature>
<feature type="transmembrane region" description="Helical" evidence="1">
    <location>
        <begin position="84"/>
        <end position="107"/>
    </location>
</feature>
<dbReference type="AlphaFoldDB" id="A0A9D0ZAQ8"/>
<comment type="caution">
    <text evidence="2">The sequence shown here is derived from an EMBL/GenBank/DDBJ whole genome shotgun (WGS) entry which is preliminary data.</text>
</comment>
<reference evidence="2" key="1">
    <citation type="submission" date="2020-10" db="EMBL/GenBank/DDBJ databases">
        <authorList>
            <person name="Gilroy R."/>
        </authorList>
    </citation>
    <scope>NUCLEOTIDE SEQUENCE</scope>
    <source>
        <strain evidence="2">ChiSxjej2B14-6234</strain>
    </source>
</reference>
<feature type="transmembrane region" description="Helical" evidence="1">
    <location>
        <begin position="113"/>
        <end position="132"/>
    </location>
</feature>
<keyword evidence="1" id="KW-0472">Membrane</keyword>
<evidence type="ECO:0000256" key="1">
    <source>
        <dbReference type="SAM" id="Phobius"/>
    </source>
</evidence>
<sequence length="234" mass="24718">MQAVSLAFWGYFGACAVAGARRRPGRAGRMLCALLALSMAVTCACVIQSGQSLVHTLLPLHLCSLCALLAAAFYLHPTRGVYHFLWYLGMPGAALALLFPSVLQVPWQAPLEAAFFSTHALIVLSPLWHAAGGTLPAPAAAPRALAQCNLFAAFVYAVDRLLGINYLFLLAAPPGTPLAFFESLGRIPYLLSLEAAAALCVGAMALAARGLARRPGTWYNPLARDSDPSGNAVR</sequence>
<dbReference type="Proteomes" id="UP000886887">
    <property type="component" value="Unassembled WGS sequence"/>
</dbReference>